<evidence type="ECO:0000313" key="1">
    <source>
        <dbReference type="EMBL" id="KAG7521109.1"/>
    </source>
</evidence>
<protein>
    <submittedName>
        <fullName evidence="1">Uncharacterized protein</fullName>
    </submittedName>
</protein>
<organism evidence="1 2">
    <name type="scientific">Solea senegalensis</name>
    <name type="common">Senegalese sole</name>
    <dbReference type="NCBI Taxonomy" id="28829"/>
    <lineage>
        <taxon>Eukaryota</taxon>
        <taxon>Metazoa</taxon>
        <taxon>Chordata</taxon>
        <taxon>Craniata</taxon>
        <taxon>Vertebrata</taxon>
        <taxon>Euteleostomi</taxon>
        <taxon>Actinopterygii</taxon>
        <taxon>Neopterygii</taxon>
        <taxon>Teleostei</taxon>
        <taxon>Neoteleostei</taxon>
        <taxon>Acanthomorphata</taxon>
        <taxon>Carangaria</taxon>
        <taxon>Pleuronectiformes</taxon>
        <taxon>Pleuronectoidei</taxon>
        <taxon>Soleidae</taxon>
        <taxon>Solea</taxon>
    </lineage>
</organism>
<dbReference type="AlphaFoldDB" id="A0AAV6SUT5"/>
<comment type="caution">
    <text evidence="1">The sequence shown here is derived from an EMBL/GenBank/DDBJ whole genome shotgun (WGS) entry which is preliminary data.</text>
</comment>
<reference evidence="1 2" key="1">
    <citation type="journal article" date="2021" name="Sci. Rep.">
        <title>Chromosome anchoring in Senegalese sole (Solea senegalensis) reveals sex-associated markers and genome rearrangements in flatfish.</title>
        <authorList>
            <person name="Guerrero-Cozar I."/>
            <person name="Gomez-Garrido J."/>
            <person name="Berbel C."/>
            <person name="Martinez-Blanch J.F."/>
            <person name="Alioto T."/>
            <person name="Claros M.G."/>
            <person name="Gagnaire P.A."/>
            <person name="Manchado M."/>
        </authorList>
    </citation>
    <scope>NUCLEOTIDE SEQUENCE [LARGE SCALE GENOMIC DNA]</scope>
    <source>
        <strain evidence="1">Sse05_10M</strain>
    </source>
</reference>
<sequence length="70" mass="8020">MRHWLQLMSIRSVATPSHHLLPLLCQSKAIVNLVHLSVFPQHFLNTHTCEVTQITSAVHLHQQTSTVHHK</sequence>
<gene>
    <name evidence="1" type="ORF">JOB18_042906</name>
</gene>
<dbReference type="Proteomes" id="UP000693946">
    <property type="component" value="Linkage Group LG11"/>
</dbReference>
<evidence type="ECO:0000313" key="2">
    <source>
        <dbReference type="Proteomes" id="UP000693946"/>
    </source>
</evidence>
<dbReference type="EMBL" id="JAGKHQ010000003">
    <property type="protein sequence ID" value="KAG7521109.1"/>
    <property type="molecule type" value="Genomic_DNA"/>
</dbReference>
<accession>A0AAV6SUT5</accession>
<proteinExistence type="predicted"/>
<keyword evidence="2" id="KW-1185">Reference proteome</keyword>
<name>A0AAV6SUT5_SOLSE</name>